<reference evidence="2" key="1">
    <citation type="submission" date="2013-08" db="EMBL/GenBank/DDBJ databases">
        <authorList>
            <person name="Mendez C."/>
            <person name="Richter M."/>
            <person name="Ferrer M."/>
            <person name="Sanchez J."/>
        </authorList>
    </citation>
    <scope>NUCLEOTIDE SEQUENCE</scope>
</reference>
<dbReference type="InterPro" id="IPR027785">
    <property type="entry name" value="UvrD-like_helicase_C"/>
</dbReference>
<dbReference type="Pfam" id="PF13538">
    <property type="entry name" value="UvrD_C_2"/>
    <property type="match status" value="1"/>
</dbReference>
<feature type="non-terminal residue" evidence="2">
    <location>
        <position position="156"/>
    </location>
</feature>
<evidence type="ECO:0000313" key="2">
    <source>
        <dbReference type="EMBL" id="EQD72097.1"/>
    </source>
</evidence>
<reference evidence="2" key="2">
    <citation type="journal article" date="2014" name="ISME J.">
        <title>Microbial stratification in low pH oxic and suboxic macroscopic growths along an acid mine drainage.</title>
        <authorList>
            <person name="Mendez-Garcia C."/>
            <person name="Mesa V."/>
            <person name="Sprenger R.R."/>
            <person name="Richter M."/>
            <person name="Diez M.S."/>
            <person name="Solano J."/>
            <person name="Bargiela R."/>
            <person name="Golyshina O.V."/>
            <person name="Manteca A."/>
            <person name="Ramos J.L."/>
            <person name="Gallego J.R."/>
            <person name="Llorente I."/>
            <person name="Martins Dos Santos V.A."/>
            <person name="Jensen O.N."/>
            <person name="Pelaez A.I."/>
            <person name="Sanchez J."/>
            <person name="Ferrer M."/>
        </authorList>
    </citation>
    <scope>NUCLEOTIDE SEQUENCE</scope>
</reference>
<evidence type="ECO:0000259" key="1">
    <source>
        <dbReference type="Pfam" id="PF13538"/>
    </source>
</evidence>
<protein>
    <submittedName>
        <fullName evidence="2">Viral RNA helicase</fullName>
    </submittedName>
</protein>
<proteinExistence type="predicted"/>
<dbReference type="EMBL" id="AUZY01002530">
    <property type="protein sequence ID" value="EQD72097.1"/>
    <property type="molecule type" value="Genomic_DNA"/>
</dbReference>
<dbReference type="Gene3D" id="3.40.50.300">
    <property type="entry name" value="P-loop containing nucleotide triphosphate hydrolases"/>
    <property type="match status" value="1"/>
</dbReference>
<gene>
    <name evidence="2" type="ORF">B1B_04045</name>
</gene>
<dbReference type="CDD" id="cd18809">
    <property type="entry name" value="SF1_C_RecD"/>
    <property type="match status" value="1"/>
</dbReference>
<dbReference type="AlphaFoldDB" id="T1BQI4"/>
<sequence>RIERSQHDNFEPAYAITIHKSQGSEFDHVLIVIPEKRALLTRELVYTALSRSRGSITLFVQEVRGEPLLETARSISSVLSRSTSLFEAPLADGERVIEPEKGIRVKSKIEYIIYRSLMKARSDGWLSFIYEKELPLPDAPPGLRVIKPDFTIETGG</sequence>
<name>T1BQI4_9ZZZZ</name>
<comment type="caution">
    <text evidence="2">The sequence shown here is derived from an EMBL/GenBank/DDBJ whole genome shotgun (WGS) entry which is preliminary data.</text>
</comment>
<dbReference type="InterPro" id="IPR027417">
    <property type="entry name" value="P-loop_NTPase"/>
</dbReference>
<keyword evidence="2" id="KW-0067">ATP-binding</keyword>
<organism evidence="2">
    <name type="scientific">mine drainage metagenome</name>
    <dbReference type="NCBI Taxonomy" id="410659"/>
    <lineage>
        <taxon>unclassified sequences</taxon>
        <taxon>metagenomes</taxon>
        <taxon>ecological metagenomes</taxon>
    </lineage>
</organism>
<feature type="non-terminal residue" evidence="2">
    <location>
        <position position="1"/>
    </location>
</feature>
<dbReference type="SUPFAM" id="SSF52540">
    <property type="entry name" value="P-loop containing nucleoside triphosphate hydrolases"/>
    <property type="match status" value="1"/>
</dbReference>
<keyword evidence="2" id="KW-0347">Helicase</keyword>
<keyword evidence="2" id="KW-0547">Nucleotide-binding</keyword>
<dbReference type="GO" id="GO:0004386">
    <property type="term" value="F:helicase activity"/>
    <property type="evidence" value="ECO:0007669"/>
    <property type="project" value="UniProtKB-KW"/>
</dbReference>
<feature type="domain" description="UvrD-like helicase C-terminal" evidence="1">
    <location>
        <begin position="12"/>
        <end position="55"/>
    </location>
</feature>
<keyword evidence="2" id="KW-0378">Hydrolase</keyword>
<accession>T1BQI4</accession>